<comment type="caution">
    <text evidence="1">The sequence shown here is derived from an EMBL/GenBank/DDBJ whole genome shotgun (WGS) entry which is preliminary data.</text>
</comment>
<dbReference type="EMBL" id="QFOI01000154">
    <property type="protein sequence ID" value="PZP48656.1"/>
    <property type="molecule type" value="Genomic_DNA"/>
</dbReference>
<sequence>KILVTADSILFLEQLKNRRNIFVFPKKIVHMDWISNAGYESYLKSFLDFYLIAGASMVFSISTEEMYKSDFPKYAAMVNNVPFERISI</sequence>
<proteinExistence type="predicted"/>
<evidence type="ECO:0000313" key="2">
    <source>
        <dbReference type="Proteomes" id="UP000249645"/>
    </source>
</evidence>
<name>A0A2W5GS72_9SPHI</name>
<protein>
    <submittedName>
        <fullName evidence="1">Uncharacterized protein</fullName>
    </submittedName>
</protein>
<accession>A0A2W5GS72</accession>
<dbReference type="Proteomes" id="UP000249645">
    <property type="component" value="Unassembled WGS sequence"/>
</dbReference>
<dbReference type="AlphaFoldDB" id="A0A2W5GS72"/>
<gene>
    <name evidence="1" type="ORF">DI598_09675</name>
</gene>
<organism evidence="1 2">
    <name type="scientific">Pseudopedobacter saltans</name>
    <dbReference type="NCBI Taxonomy" id="151895"/>
    <lineage>
        <taxon>Bacteria</taxon>
        <taxon>Pseudomonadati</taxon>
        <taxon>Bacteroidota</taxon>
        <taxon>Sphingobacteriia</taxon>
        <taxon>Sphingobacteriales</taxon>
        <taxon>Sphingobacteriaceae</taxon>
        <taxon>Pseudopedobacter</taxon>
    </lineage>
</organism>
<feature type="non-terminal residue" evidence="1">
    <location>
        <position position="1"/>
    </location>
</feature>
<reference evidence="1 2" key="1">
    <citation type="submission" date="2017-11" db="EMBL/GenBank/DDBJ databases">
        <title>Infants hospitalized years apart are colonized by the same room-sourced microbial strains.</title>
        <authorList>
            <person name="Brooks B."/>
            <person name="Olm M.R."/>
            <person name="Firek B.A."/>
            <person name="Baker R."/>
            <person name="Thomas B.C."/>
            <person name="Morowitz M.J."/>
            <person name="Banfield J.F."/>
        </authorList>
    </citation>
    <scope>NUCLEOTIDE SEQUENCE [LARGE SCALE GENOMIC DNA]</scope>
    <source>
        <strain evidence="1">S2_009_000_R2_76</strain>
    </source>
</reference>
<evidence type="ECO:0000313" key="1">
    <source>
        <dbReference type="EMBL" id="PZP48656.1"/>
    </source>
</evidence>